<dbReference type="Gene3D" id="2.60.120.10">
    <property type="entry name" value="Jelly Rolls"/>
    <property type="match status" value="1"/>
</dbReference>
<dbReference type="AlphaFoldDB" id="A0A4U1I1E9"/>
<evidence type="ECO:0000313" key="1">
    <source>
        <dbReference type="EMBL" id="TKC86981.1"/>
    </source>
</evidence>
<evidence type="ECO:0000313" key="2">
    <source>
        <dbReference type="Proteomes" id="UP000305539"/>
    </source>
</evidence>
<proteinExistence type="predicted"/>
<dbReference type="CDD" id="cd20293">
    <property type="entry name" value="cupin_HutD_N"/>
    <property type="match status" value="1"/>
</dbReference>
<dbReference type="Pfam" id="PF05962">
    <property type="entry name" value="HutD"/>
    <property type="match status" value="1"/>
</dbReference>
<dbReference type="SUPFAM" id="SSF51182">
    <property type="entry name" value="RmlC-like cupins"/>
    <property type="match status" value="1"/>
</dbReference>
<gene>
    <name evidence="1" type="ORF">FAZ69_19480</name>
</gene>
<dbReference type="PANTHER" id="PTHR37943">
    <property type="entry name" value="PROTEIN VES"/>
    <property type="match status" value="1"/>
</dbReference>
<reference evidence="1 2" key="1">
    <citation type="submission" date="2019-04" db="EMBL/GenBank/DDBJ databases">
        <title>Trinickia sp. 7GSK02, isolated from subtropical forest soil.</title>
        <authorList>
            <person name="Gao Z.-H."/>
            <person name="Qiu L.-H."/>
        </authorList>
    </citation>
    <scope>NUCLEOTIDE SEQUENCE [LARGE SCALE GENOMIC DNA]</scope>
    <source>
        <strain evidence="1 2">7GSK02</strain>
    </source>
</reference>
<dbReference type="InterPro" id="IPR011051">
    <property type="entry name" value="RmlC_Cupin_sf"/>
</dbReference>
<dbReference type="OrthoDB" id="9800082at2"/>
<dbReference type="EMBL" id="SWJE01000010">
    <property type="protein sequence ID" value="TKC86981.1"/>
    <property type="molecule type" value="Genomic_DNA"/>
</dbReference>
<name>A0A4U1I1E9_9BURK</name>
<accession>A0A4U1I1E9</accession>
<sequence>MNVAAGVGGVTADASGPREPRAGAVTLLRAAGLAASRWKNGGGVTREIAAFSPTGTSFGAPAGSDLETFVWRVSVADVEKAGPFSRFAGVDRTLVLLSGNGMLLDEQGGVTHELRKPLDAAHFNGEAAIDASLVDGPTRDFNLMLRRGRVRGLVDVWRGDAEHTLDADVMLLFCASGTLDVTLGLDAQGGGAPVTLGEMDTLSIEAPRALSCAVAGTGVMLAVYIRYV</sequence>
<keyword evidence="2" id="KW-1185">Reference proteome</keyword>
<dbReference type="InterPro" id="IPR014710">
    <property type="entry name" value="RmlC-like_jellyroll"/>
</dbReference>
<organism evidence="1 2">
    <name type="scientific">Trinickia terrae</name>
    <dbReference type="NCBI Taxonomy" id="2571161"/>
    <lineage>
        <taxon>Bacteria</taxon>
        <taxon>Pseudomonadati</taxon>
        <taxon>Pseudomonadota</taxon>
        <taxon>Betaproteobacteria</taxon>
        <taxon>Burkholderiales</taxon>
        <taxon>Burkholderiaceae</taxon>
        <taxon>Trinickia</taxon>
    </lineage>
</organism>
<dbReference type="Proteomes" id="UP000305539">
    <property type="component" value="Unassembled WGS sequence"/>
</dbReference>
<dbReference type="PANTHER" id="PTHR37943:SF1">
    <property type="entry name" value="PROTEIN VES"/>
    <property type="match status" value="1"/>
</dbReference>
<dbReference type="InterPro" id="IPR010282">
    <property type="entry name" value="Uncharacterised_HutD/Ves"/>
</dbReference>
<protein>
    <submittedName>
        <fullName evidence="1">HutD family protein</fullName>
    </submittedName>
</protein>
<comment type="caution">
    <text evidence="1">The sequence shown here is derived from an EMBL/GenBank/DDBJ whole genome shotgun (WGS) entry which is preliminary data.</text>
</comment>